<evidence type="ECO:0000256" key="7">
    <source>
        <dbReference type="ARBA" id="ARBA00022842"/>
    </source>
</evidence>
<keyword evidence="11" id="KW-1185">Reference proteome</keyword>
<evidence type="ECO:0000313" key="11">
    <source>
        <dbReference type="Proteomes" id="UP000199416"/>
    </source>
</evidence>
<proteinExistence type="predicted"/>
<keyword evidence="7" id="KW-0460">Magnesium</keyword>
<dbReference type="GO" id="GO:0016779">
    <property type="term" value="F:nucleotidyltransferase activity"/>
    <property type="evidence" value="ECO:0007669"/>
    <property type="project" value="UniProtKB-KW"/>
</dbReference>
<reference evidence="11" key="1">
    <citation type="submission" date="2016-10" db="EMBL/GenBank/DDBJ databases">
        <authorList>
            <person name="Varghese N."/>
            <person name="Submissions S."/>
        </authorList>
    </citation>
    <scope>NUCLEOTIDE SEQUENCE [LARGE SCALE GENOMIC DNA]</scope>
    <source>
        <strain evidence="11">DSM 45421</strain>
    </source>
</reference>
<feature type="coiled-coil region" evidence="8">
    <location>
        <begin position="425"/>
        <end position="452"/>
    </location>
</feature>
<gene>
    <name evidence="10" type="ORF">SAMN05660690_4045</name>
</gene>
<dbReference type="SUPFAM" id="SSF81891">
    <property type="entry name" value="Poly A polymerase C-terminal region-like"/>
    <property type="match status" value="1"/>
</dbReference>
<protein>
    <submittedName>
        <fullName evidence="10">Poly(A) polymerase</fullName>
    </submittedName>
</protein>
<dbReference type="PANTHER" id="PTHR46173:SF1">
    <property type="entry name" value="CCA TRNA NUCLEOTIDYLTRANSFERASE 1, MITOCHONDRIAL"/>
    <property type="match status" value="1"/>
</dbReference>
<dbReference type="EMBL" id="FMZF01000007">
    <property type="protein sequence ID" value="SDD35977.1"/>
    <property type="molecule type" value="Genomic_DNA"/>
</dbReference>
<keyword evidence="4" id="KW-0548">Nucleotidyltransferase</keyword>
<dbReference type="InterPro" id="IPR043519">
    <property type="entry name" value="NT_sf"/>
</dbReference>
<dbReference type="InterPro" id="IPR006675">
    <property type="entry name" value="HDIG_dom"/>
</dbReference>
<dbReference type="NCBIfam" id="TIGR00277">
    <property type="entry name" value="HDIG"/>
    <property type="match status" value="1"/>
</dbReference>
<dbReference type="Gene3D" id="3.30.460.10">
    <property type="entry name" value="Beta Polymerase, domain 2"/>
    <property type="match status" value="1"/>
</dbReference>
<evidence type="ECO:0000313" key="10">
    <source>
        <dbReference type="EMBL" id="SDD35977.1"/>
    </source>
</evidence>
<dbReference type="InterPro" id="IPR003607">
    <property type="entry name" value="HD/PDEase_dom"/>
</dbReference>
<dbReference type="NCBIfam" id="TIGR02692">
    <property type="entry name" value="tRNA_CCA_actino"/>
    <property type="match status" value="1"/>
</dbReference>
<evidence type="ECO:0000256" key="6">
    <source>
        <dbReference type="ARBA" id="ARBA00022741"/>
    </source>
</evidence>
<dbReference type="GO" id="GO:0046872">
    <property type="term" value="F:metal ion binding"/>
    <property type="evidence" value="ECO:0007669"/>
    <property type="project" value="UniProtKB-KW"/>
</dbReference>
<evidence type="ECO:0000256" key="2">
    <source>
        <dbReference type="ARBA" id="ARBA00022679"/>
    </source>
</evidence>
<dbReference type="Proteomes" id="UP000199416">
    <property type="component" value="Unassembled WGS sequence"/>
</dbReference>
<dbReference type="Gene3D" id="1.10.3090.10">
    <property type="entry name" value="cca-adding enzyme, domain 2"/>
    <property type="match status" value="1"/>
</dbReference>
<dbReference type="GO" id="GO:0008033">
    <property type="term" value="P:tRNA processing"/>
    <property type="evidence" value="ECO:0007669"/>
    <property type="project" value="UniProtKB-KW"/>
</dbReference>
<sequence length="505" mass="55238">MFPLPWLVVSGQPESRPAAVAVPPAVQQAVRDLVEVSPVLVELGERFAAAGFAAHLVGGSVRDALLAAGTGATPPAGDLDVTTDARPEQVLRLLRGWASSTWNTGIAFGTVGAEVRHGGAATRLEITTYRADRYDRESRNPEVAWGDSLVDDLARRDFTVNAMAVSLGPDRTVTDPFGGLGDLLARRLRTPGAAADSFADDPLRMLRGVRFVAQLGLTPDEEVVAAMTAMSGELARITPERVQAELSKTLLQHAPRAGLELFVGTGLADVVLPELSALRMEIDEHHQHKDVYSHSLTVLDQAIALDEADPEAPSPDLVLRLAALLHDVGKPATRRHEPRGRVSFHHHEVVGAKLVRRRLQALRYSKEVVEDVSRLTFLHLRFHGYGTGEWTDSAVRRYVTDAGPLLSRLHKLVRSDCTTRNRRRAAALAATYDSLERRIAELSAAEDLARVRPDLDGNAIMEILGIPPGREVGEAWKHLKDLRLERGPLDREEAEAELRAWWAAR</sequence>
<evidence type="ECO:0000259" key="9">
    <source>
        <dbReference type="SMART" id="SM00471"/>
    </source>
</evidence>
<keyword evidence="5" id="KW-0479">Metal-binding</keyword>
<dbReference type="Pfam" id="PF01743">
    <property type="entry name" value="PolyA_pol"/>
    <property type="match status" value="1"/>
</dbReference>
<dbReference type="GO" id="GO:0000049">
    <property type="term" value="F:tRNA binding"/>
    <property type="evidence" value="ECO:0007669"/>
    <property type="project" value="TreeGrafter"/>
</dbReference>
<evidence type="ECO:0000256" key="1">
    <source>
        <dbReference type="ARBA" id="ARBA00001946"/>
    </source>
</evidence>
<dbReference type="PANTHER" id="PTHR46173">
    <property type="entry name" value="CCA TRNA NUCLEOTIDYLTRANSFERASE 1, MITOCHONDRIAL"/>
    <property type="match status" value="1"/>
</dbReference>
<dbReference type="AlphaFoldDB" id="A0A1G6U5W0"/>
<keyword evidence="6" id="KW-0547">Nucleotide-binding</keyword>
<comment type="cofactor">
    <cofactor evidence="1">
        <name>Mg(2+)</name>
        <dbReference type="ChEBI" id="CHEBI:18420"/>
    </cofactor>
</comment>
<dbReference type="SMART" id="SM00471">
    <property type="entry name" value="HDc"/>
    <property type="match status" value="1"/>
</dbReference>
<evidence type="ECO:0000256" key="4">
    <source>
        <dbReference type="ARBA" id="ARBA00022695"/>
    </source>
</evidence>
<dbReference type="Pfam" id="PF01966">
    <property type="entry name" value="HD"/>
    <property type="match status" value="1"/>
</dbReference>
<dbReference type="Pfam" id="PF12627">
    <property type="entry name" value="PolyA_pol_RNAbd"/>
    <property type="match status" value="1"/>
</dbReference>
<keyword evidence="3" id="KW-0819">tRNA processing</keyword>
<dbReference type="InterPro" id="IPR006674">
    <property type="entry name" value="HD_domain"/>
</dbReference>
<dbReference type="InterPro" id="IPR032828">
    <property type="entry name" value="PolyA_RNA-bd"/>
</dbReference>
<evidence type="ECO:0000256" key="8">
    <source>
        <dbReference type="SAM" id="Coils"/>
    </source>
</evidence>
<keyword evidence="8" id="KW-0175">Coiled coil</keyword>
<dbReference type="InterPro" id="IPR002646">
    <property type="entry name" value="PolA_pol_head_dom"/>
</dbReference>
<dbReference type="CDD" id="cd00077">
    <property type="entry name" value="HDc"/>
    <property type="match status" value="1"/>
</dbReference>
<dbReference type="SUPFAM" id="SSF81301">
    <property type="entry name" value="Nucleotidyltransferase"/>
    <property type="match status" value="1"/>
</dbReference>
<keyword evidence="2" id="KW-0808">Transferase</keyword>
<organism evidence="10 11">
    <name type="scientific">Geodermatophilus telluris</name>
    <dbReference type="NCBI Taxonomy" id="1190417"/>
    <lineage>
        <taxon>Bacteria</taxon>
        <taxon>Bacillati</taxon>
        <taxon>Actinomycetota</taxon>
        <taxon>Actinomycetes</taxon>
        <taxon>Geodermatophilales</taxon>
        <taxon>Geodermatophilaceae</taxon>
        <taxon>Geodermatophilus</taxon>
    </lineage>
</organism>
<dbReference type="InterPro" id="IPR050264">
    <property type="entry name" value="Bact_CCA-adding_enz_type3_sf"/>
</dbReference>
<feature type="domain" description="HD/PDEase" evidence="9">
    <location>
        <begin position="287"/>
        <end position="447"/>
    </location>
</feature>
<dbReference type="FunFam" id="1.10.3090.10:FF:000002">
    <property type="entry name" value="CCA tRNA nucleotidyltransferase"/>
    <property type="match status" value="1"/>
</dbReference>
<evidence type="ECO:0000256" key="5">
    <source>
        <dbReference type="ARBA" id="ARBA00022723"/>
    </source>
</evidence>
<dbReference type="STRING" id="1190417.SAMN05660690_4045"/>
<dbReference type="GO" id="GO:0000166">
    <property type="term" value="F:nucleotide binding"/>
    <property type="evidence" value="ECO:0007669"/>
    <property type="project" value="UniProtKB-KW"/>
</dbReference>
<dbReference type="CDD" id="cd05398">
    <property type="entry name" value="NT_ClassII-CCAase"/>
    <property type="match status" value="1"/>
</dbReference>
<evidence type="ECO:0000256" key="3">
    <source>
        <dbReference type="ARBA" id="ARBA00022694"/>
    </source>
</evidence>
<name>A0A1G6U5W0_9ACTN</name>
<dbReference type="InterPro" id="IPR014065">
    <property type="entry name" value="tRNA_adenylyltransferase"/>
</dbReference>
<accession>A0A1G6U5W0</accession>